<keyword evidence="4" id="KW-0274">FAD</keyword>
<evidence type="ECO:0000256" key="2">
    <source>
        <dbReference type="ARBA" id="ARBA00012637"/>
    </source>
</evidence>
<evidence type="ECO:0000256" key="3">
    <source>
        <dbReference type="ARBA" id="ARBA00022630"/>
    </source>
</evidence>
<dbReference type="SUPFAM" id="SSF51905">
    <property type="entry name" value="FAD/NAD(P)-binding domain"/>
    <property type="match status" value="1"/>
</dbReference>
<evidence type="ECO:0000256" key="5">
    <source>
        <dbReference type="ARBA" id="ARBA00023002"/>
    </source>
</evidence>
<dbReference type="EC" id="1.6.5.9" evidence="2"/>
<dbReference type="Gene3D" id="3.50.50.100">
    <property type="match status" value="1"/>
</dbReference>
<keyword evidence="3" id="KW-0285">Flavoprotein</keyword>
<keyword evidence="5" id="KW-0560">Oxidoreductase</keyword>
<comment type="caution">
    <text evidence="10">The sequence shown here is derived from an EMBL/GenBank/DDBJ whole genome shotgun (WGS) entry which is preliminary data.</text>
</comment>
<dbReference type="PRINTS" id="PR00368">
    <property type="entry name" value="FADPNR"/>
</dbReference>
<evidence type="ECO:0000259" key="9">
    <source>
        <dbReference type="Pfam" id="PF07992"/>
    </source>
</evidence>
<evidence type="ECO:0000256" key="6">
    <source>
        <dbReference type="ARBA" id="ARBA00023027"/>
    </source>
</evidence>
<sequence>MTIQARMDSVRSKSEALSQNSRSESKEMTEKPPLVVIVGGGFGGLAAAKGLKRSPVGVLLIDRSNHHVFQPLLYQVATSVLAPGQIASPIRSLLAKQANISVMLGNVTGVDAASKQIIVDADDKIGIRISYDYLILATGATHSYFGHDEFAAFAPGLKNLSDAESLRNHLLEVFEKAEIEDDPDRRQALLTFVMVGAGPTGVEMASAIAVMTQTTFRKDFRRIDPESAHIVLADMGSRPLATFSEKLSEAAKQRLVSLGVDVRLGKPVQAIDRDGVVIGDERIQAKTVVWTAGVAPSPAGKWLGCGVDRAGRVRIQPDLTVPDHPDVFVVGDTASLDQDGRPLPGVAQVAMQQGKYAALCIFRKVIGHPPSPPFRYFDKGNLAVVGKNFAVLQSAGVQLSGFMAWLVWALIHIQFLAETSLRFSVFLQWAWTYLSGKRGDRLIIRQRSGS</sequence>
<comment type="similarity">
    <text evidence="1">Belongs to the NADH dehydrogenase family.</text>
</comment>
<feature type="domain" description="FAD/NAD(P)-binding" evidence="9">
    <location>
        <begin position="35"/>
        <end position="354"/>
    </location>
</feature>
<evidence type="ECO:0000256" key="1">
    <source>
        <dbReference type="ARBA" id="ARBA00005272"/>
    </source>
</evidence>
<name>A0A4Q7YN53_9BACT</name>
<keyword evidence="6" id="KW-0520">NAD</keyword>
<evidence type="ECO:0000313" key="11">
    <source>
        <dbReference type="Proteomes" id="UP000292958"/>
    </source>
</evidence>
<evidence type="ECO:0000256" key="8">
    <source>
        <dbReference type="SAM" id="MobiDB-lite"/>
    </source>
</evidence>
<reference evidence="10 11" key="1">
    <citation type="submission" date="2019-02" db="EMBL/GenBank/DDBJ databases">
        <title>Genomic Encyclopedia of Archaeal and Bacterial Type Strains, Phase II (KMG-II): from individual species to whole genera.</title>
        <authorList>
            <person name="Goeker M."/>
        </authorList>
    </citation>
    <scope>NUCLEOTIDE SEQUENCE [LARGE SCALE GENOMIC DNA]</scope>
    <source>
        <strain evidence="10 11">DSM 18101</strain>
    </source>
</reference>
<dbReference type="InterPro" id="IPR023753">
    <property type="entry name" value="FAD/NAD-binding_dom"/>
</dbReference>
<proteinExistence type="inferred from homology"/>
<accession>A0A4Q7YN53</accession>
<dbReference type="PRINTS" id="PR00411">
    <property type="entry name" value="PNDRDTASEI"/>
</dbReference>
<gene>
    <name evidence="10" type="ORF">BDD14_0061</name>
</gene>
<comment type="catalytic activity">
    <reaction evidence="7">
        <text>a quinone + NADH + H(+) = a quinol + NAD(+)</text>
        <dbReference type="Rhea" id="RHEA:46160"/>
        <dbReference type="ChEBI" id="CHEBI:15378"/>
        <dbReference type="ChEBI" id="CHEBI:24646"/>
        <dbReference type="ChEBI" id="CHEBI:57540"/>
        <dbReference type="ChEBI" id="CHEBI:57945"/>
        <dbReference type="ChEBI" id="CHEBI:132124"/>
        <dbReference type="EC" id="1.6.5.9"/>
    </reaction>
</comment>
<dbReference type="Proteomes" id="UP000292958">
    <property type="component" value="Unassembled WGS sequence"/>
</dbReference>
<protein>
    <recommendedName>
        <fullName evidence="2">NADH:ubiquinone reductase (non-electrogenic)</fullName>
        <ecNumber evidence="2">1.6.5.9</ecNumber>
    </recommendedName>
</protein>
<keyword evidence="11" id="KW-1185">Reference proteome</keyword>
<evidence type="ECO:0000256" key="7">
    <source>
        <dbReference type="ARBA" id="ARBA00047599"/>
    </source>
</evidence>
<evidence type="ECO:0000256" key="4">
    <source>
        <dbReference type="ARBA" id="ARBA00022827"/>
    </source>
</evidence>
<dbReference type="InterPro" id="IPR036188">
    <property type="entry name" value="FAD/NAD-bd_sf"/>
</dbReference>
<dbReference type="PANTHER" id="PTHR43706:SF47">
    <property type="entry name" value="EXTERNAL NADH-UBIQUINONE OXIDOREDUCTASE 1, MITOCHONDRIAL-RELATED"/>
    <property type="match status" value="1"/>
</dbReference>
<dbReference type="PANTHER" id="PTHR43706">
    <property type="entry name" value="NADH DEHYDROGENASE"/>
    <property type="match status" value="1"/>
</dbReference>
<organism evidence="10 11">
    <name type="scientific">Edaphobacter modestus</name>
    <dbReference type="NCBI Taxonomy" id="388466"/>
    <lineage>
        <taxon>Bacteria</taxon>
        <taxon>Pseudomonadati</taxon>
        <taxon>Acidobacteriota</taxon>
        <taxon>Terriglobia</taxon>
        <taxon>Terriglobales</taxon>
        <taxon>Acidobacteriaceae</taxon>
        <taxon>Edaphobacter</taxon>
    </lineage>
</organism>
<dbReference type="GO" id="GO:0050136">
    <property type="term" value="F:NADH dehydrogenase (quinone) (non-electrogenic) activity"/>
    <property type="evidence" value="ECO:0007669"/>
    <property type="project" value="UniProtKB-EC"/>
</dbReference>
<feature type="region of interest" description="Disordered" evidence="8">
    <location>
        <begin position="1"/>
        <end position="29"/>
    </location>
</feature>
<dbReference type="InterPro" id="IPR045024">
    <property type="entry name" value="NDH-2"/>
</dbReference>
<dbReference type="EMBL" id="SHKW01000001">
    <property type="protein sequence ID" value="RZU38788.1"/>
    <property type="molecule type" value="Genomic_DNA"/>
</dbReference>
<dbReference type="Pfam" id="PF07992">
    <property type="entry name" value="Pyr_redox_2"/>
    <property type="match status" value="1"/>
</dbReference>
<evidence type="ECO:0000313" key="10">
    <source>
        <dbReference type="EMBL" id="RZU38788.1"/>
    </source>
</evidence>
<dbReference type="AlphaFoldDB" id="A0A4Q7YN53"/>